<dbReference type="InterPro" id="IPR007295">
    <property type="entry name" value="DUF402"/>
</dbReference>
<evidence type="ECO:0000313" key="2">
    <source>
        <dbReference type="EMBL" id="NYH91440.1"/>
    </source>
</evidence>
<name>A0A852ZQY7_9ACTN</name>
<gene>
    <name evidence="2" type="ORF">F4554_004078</name>
</gene>
<sequence>MLVPHDGYYLAHFNAPTSENVIYADITTLPEFAHDGNGWVIAAADMDLDVVRHADGRVWIDRTTVVTDL</sequence>
<reference evidence="2 3" key="1">
    <citation type="submission" date="2020-07" db="EMBL/GenBank/DDBJ databases">
        <title>Sequencing the genomes of 1000 actinobacteria strains.</title>
        <authorList>
            <person name="Klenk H.-P."/>
        </authorList>
    </citation>
    <scope>NUCLEOTIDE SEQUENCE [LARGE SCALE GENOMIC DNA]</scope>
    <source>
        <strain evidence="2 3">DSM 18448</strain>
    </source>
</reference>
<dbReference type="RefSeq" id="WP_179789020.1">
    <property type="nucleotide sequence ID" value="NZ_BAAARR010000037.1"/>
</dbReference>
<dbReference type="EMBL" id="JACBZH010000001">
    <property type="protein sequence ID" value="NYH91440.1"/>
    <property type="molecule type" value="Genomic_DNA"/>
</dbReference>
<dbReference type="Proteomes" id="UP000579605">
    <property type="component" value="Unassembled WGS sequence"/>
</dbReference>
<evidence type="ECO:0000259" key="1">
    <source>
        <dbReference type="Pfam" id="PF04167"/>
    </source>
</evidence>
<proteinExistence type="predicted"/>
<protein>
    <recommendedName>
        <fullName evidence="1">DUF402 domain-containing protein</fullName>
    </recommendedName>
</protein>
<keyword evidence="3" id="KW-1185">Reference proteome</keyword>
<organism evidence="2 3">
    <name type="scientific">Actinopolymorpha rutila</name>
    <dbReference type="NCBI Taxonomy" id="446787"/>
    <lineage>
        <taxon>Bacteria</taxon>
        <taxon>Bacillati</taxon>
        <taxon>Actinomycetota</taxon>
        <taxon>Actinomycetes</taxon>
        <taxon>Propionibacteriales</taxon>
        <taxon>Actinopolymorphaceae</taxon>
        <taxon>Actinopolymorpha</taxon>
    </lineage>
</organism>
<evidence type="ECO:0000313" key="3">
    <source>
        <dbReference type="Proteomes" id="UP000579605"/>
    </source>
</evidence>
<feature type="domain" description="DUF402" evidence="1">
    <location>
        <begin position="6"/>
        <end position="60"/>
    </location>
</feature>
<accession>A0A852ZQY7</accession>
<dbReference type="AlphaFoldDB" id="A0A852ZQY7"/>
<comment type="caution">
    <text evidence="2">The sequence shown here is derived from an EMBL/GenBank/DDBJ whole genome shotgun (WGS) entry which is preliminary data.</text>
</comment>
<dbReference type="Pfam" id="PF04167">
    <property type="entry name" value="DUF402"/>
    <property type="match status" value="1"/>
</dbReference>